<evidence type="ECO:0000256" key="1">
    <source>
        <dbReference type="SAM" id="MobiDB-lite"/>
    </source>
</evidence>
<comment type="caution">
    <text evidence="2">The sequence shown here is derived from an EMBL/GenBank/DDBJ whole genome shotgun (WGS) entry which is preliminary data.</text>
</comment>
<name>A0A261FY25_9BIFI</name>
<proteinExistence type="predicted"/>
<sequence>MICHLPHGRCGSKQTVSSATPLDEGHLPHGRCGSKPTASATGAEKTSVTCLTAGVDRNSSGTMRHSSSKESPASRQVWIETMLNPKKSSIAEGHLPHGRCGSKPQNAAHRIMRLGSPASRQVWIETKRAIAVPQSRSCHLPHGRCGSKQRRARRYLGGLRHLPHGRCGSKLAMRDGGRGDPSHLPHGRCGSKPRPARAHGQRARHLPHGRCGSKQPAAT</sequence>
<gene>
    <name evidence="2" type="ORF">BEUL_2317</name>
</gene>
<feature type="compositionally biased region" description="Basic residues" evidence="1">
    <location>
        <begin position="185"/>
        <end position="208"/>
    </location>
</feature>
<organism evidence="2 3">
    <name type="scientific">Bifidobacterium eulemuris</name>
    <dbReference type="NCBI Taxonomy" id="1765219"/>
    <lineage>
        <taxon>Bacteria</taxon>
        <taxon>Bacillati</taxon>
        <taxon>Actinomycetota</taxon>
        <taxon>Actinomycetes</taxon>
        <taxon>Bifidobacteriales</taxon>
        <taxon>Bifidobacteriaceae</taxon>
        <taxon>Bifidobacterium</taxon>
    </lineage>
</organism>
<protein>
    <submittedName>
        <fullName evidence="2">NAD+-dependent alcohol dehydrogenase</fullName>
    </submittedName>
</protein>
<feature type="region of interest" description="Disordered" evidence="1">
    <location>
        <begin position="167"/>
        <end position="219"/>
    </location>
</feature>
<dbReference type="EMBL" id="MWWZ01000024">
    <property type="protein sequence ID" value="OZG63875.1"/>
    <property type="molecule type" value="Genomic_DNA"/>
</dbReference>
<feature type="compositionally biased region" description="Polar residues" evidence="1">
    <location>
        <begin position="57"/>
        <end position="74"/>
    </location>
</feature>
<accession>A0A261FY25</accession>
<reference evidence="2 3" key="1">
    <citation type="journal article" date="2017" name="BMC Genomics">
        <title>Comparative genomic and phylogenomic analyses of the Bifidobacteriaceae family.</title>
        <authorList>
            <person name="Lugli G.A."/>
            <person name="Milani C."/>
            <person name="Turroni F."/>
            <person name="Duranti S."/>
            <person name="Mancabelli L."/>
            <person name="Mangifesta M."/>
            <person name="Ferrario C."/>
            <person name="Modesto M."/>
            <person name="Mattarelli P."/>
            <person name="Jiri K."/>
            <person name="van Sinderen D."/>
            <person name="Ventura M."/>
        </authorList>
    </citation>
    <scope>NUCLEOTIDE SEQUENCE [LARGE SCALE GENOMIC DNA]</scope>
    <source>
        <strain evidence="2 3">DSM 100216</strain>
    </source>
</reference>
<dbReference type="AlphaFoldDB" id="A0A261FY25"/>
<evidence type="ECO:0000313" key="3">
    <source>
        <dbReference type="Proteomes" id="UP000216057"/>
    </source>
</evidence>
<feature type="region of interest" description="Disordered" evidence="1">
    <location>
        <begin position="1"/>
        <end position="74"/>
    </location>
</feature>
<feature type="compositionally biased region" description="Basic and acidic residues" evidence="1">
    <location>
        <begin position="172"/>
        <end position="183"/>
    </location>
</feature>
<dbReference type="Proteomes" id="UP000216057">
    <property type="component" value="Unassembled WGS sequence"/>
</dbReference>
<evidence type="ECO:0000313" key="2">
    <source>
        <dbReference type="EMBL" id="OZG63875.1"/>
    </source>
</evidence>
<feature type="compositionally biased region" description="Polar residues" evidence="1">
    <location>
        <begin position="36"/>
        <end position="50"/>
    </location>
</feature>